<evidence type="ECO:0000313" key="1">
    <source>
        <dbReference type="EMBL" id="CAK9018400.1"/>
    </source>
</evidence>
<organism evidence="1 2">
    <name type="scientific">Durusdinium trenchii</name>
    <dbReference type="NCBI Taxonomy" id="1381693"/>
    <lineage>
        <taxon>Eukaryota</taxon>
        <taxon>Sar</taxon>
        <taxon>Alveolata</taxon>
        <taxon>Dinophyceae</taxon>
        <taxon>Suessiales</taxon>
        <taxon>Symbiodiniaceae</taxon>
        <taxon>Durusdinium</taxon>
    </lineage>
</organism>
<accession>A0ABP0JVA4</accession>
<proteinExistence type="predicted"/>
<gene>
    <name evidence="1" type="ORF">SCF082_LOCUS14072</name>
</gene>
<comment type="caution">
    <text evidence="1">The sequence shown here is derived from an EMBL/GenBank/DDBJ whole genome shotgun (WGS) entry which is preliminary data.</text>
</comment>
<dbReference type="EMBL" id="CAXAMM010008779">
    <property type="protein sequence ID" value="CAK9018400.1"/>
    <property type="molecule type" value="Genomic_DNA"/>
</dbReference>
<protein>
    <submittedName>
        <fullName evidence="1">Uncharacterized protein</fullName>
    </submittedName>
</protein>
<name>A0ABP0JVA4_9DINO</name>
<reference evidence="1 2" key="1">
    <citation type="submission" date="2024-02" db="EMBL/GenBank/DDBJ databases">
        <authorList>
            <person name="Chen Y."/>
            <person name="Shah S."/>
            <person name="Dougan E. K."/>
            <person name="Thang M."/>
            <person name="Chan C."/>
        </authorList>
    </citation>
    <scope>NUCLEOTIDE SEQUENCE [LARGE SCALE GENOMIC DNA]</scope>
</reference>
<keyword evidence="2" id="KW-1185">Reference proteome</keyword>
<evidence type="ECO:0000313" key="2">
    <source>
        <dbReference type="Proteomes" id="UP001642464"/>
    </source>
</evidence>
<dbReference type="Proteomes" id="UP001642464">
    <property type="component" value="Unassembled WGS sequence"/>
</dbReference>
<sequence length="129" mass="14283">MSRCESVAAALSTHLIEDDACEKVKDVCKAYLGKFESMVLAALDSVESSHVSGLKAFSKKYEKVMTACENYSVEAMRPFASMLNVVDEQLGKLNDVMSEMASDLLAQNNFTSRRSSDQRVRGMMQKPKS</sequence>